<dbReference type="Pfam" id="PF01261">
    <property type="entry name" value="AP_endonuc_2"/>
    <property type="match status" value="1"/>
</dbReference>
<proteinExistence type="predicted"/>
<gene>
    <name evidence="2" type="ORF">ACERK3_00680</name>
</gene>
<evidence type="ECO:0000313" key="3">
    <source>
        <dbReference type="Proteomes" id="UP001575105"/>
    </source>
</evidence>
<keyword evidence="3" id="KW-1185">Reference proteome</keyword>
<dbReference type="InterPro" id="IPR050312">
    <property type="entry name" value="IolE/XylAMocC-like"/>
</dbReference>
<dbReference type="GO" id="GO:0016853">
    <property type="term" value="F:isomerase activity"/>
    <property type="evidence" value="ECO:0007669"/>
    <property type="project" value="UniProtKB-KW"/>
</dbReference>
<dbReference type="SUPFAM" id="SSF51658">
    <property type="entry name" value="Xylose isomerase-like"/>
    <property type="match status" value="1"/>
</dbReference>
<reference evidence="2 3" key="1">
    <citation type="submission" date="2024-08" db="EMBL/GenBank/DDBJ databases">
        <title>Whole-genome sequencing of halo(alkali)philic microorganisms from hypersaline lakes.</title>
        <authorList>
            <person name="Sorokin D.Y."/>
            <person name="Merkel A.Y."/>
            <person name="Messina E."/>
            <person name="Yakimov M."/>
        </authorList>
    </citation>
    <scope>NUCLEOTIDE SEQUENCE [LARGE SCALE GENOMIC DNA]</scope>
    <source>
        <strain evidence="2 3">AB-hyl4</strain>
    </source>
</reference>
<comment type="caution">
    <text evidence="2">The sequence shown here is derived from an EMBL/GenBank/DDBJ whole genome shotgun (WGS) entry which is preliminary data.</text>
</comment>
<organism evidence="2 3">
    <name type="scientific">Natronomicrosphaera hydrolytica</name>
    <dbReference type="NCBI Taxonomy" id="3242702"/>
    <lineage>
        <taxon>Bacteria</taxon>
        <taxon>Pseudomonadati</taxon>
        <taxon>Planctomycetota</taxon>
        <taxon>Phycisphaerae</taxon>
        <taxon>Phycisphaerales</taxon>
        <taxon>Phycisphaeraceae</taxon>
        <taxon>Natronomicrosphaera</taxon>
    </lineage>
</organism>
<sequence length="251" mass="27646">MPQPTLDFGVQSYCFRNTKDNAELARKVREIGLDKIEICAVHADFSDPAAFKDIVKTYADEGVAIVSLGVQTFTGDTDTERKWFECAAAANAKYISAHFKVDSYQTAVPATAKLCDEFGIKIAIHCHGGYMFGGSPDVIEHLLKLGGPNIGLNIDTAWCMQIGPHRGNPIQWAEQFKDRLYGVHYKDFTFDTNGQWNDVVVGTGNLDLPAFVDTLVKNNFAGFAVIEYEGDVDNPVPALKECVQKMRALTA</sequence>
<dbReference type="Gene3D" id="3.20.20.150">
    <property type="entry name" value="Divalent-metal-dependent TIM barrel enzymes"/>
    <property type="match status" value="1"/>
</dbReference>
<dbReference type="EMBL" id="JBGUBD010000001">
    <property type="protein sequence ID" value="MFA9476795.1"/>
    <property type="molecule type" value="Genomic_DNA"/>
</dbReference>
<evidence type="ECO:0000259" key="1">
    <source>
        <dbReference type="Pfam" id="PF01261"/>
    </source>
</evidence>
<accession>A0ABV4TZN0</accession>
<protein>
    <submittedName>
        <fullName evidence="2">Sugar phosphate isomerase/epimerase family protein</fullName>
    </submittedName>
</protein>
<evidence type="ECO:0000313" key="2">
    <source>
        <dbReference type="EMBL" id="MFA9476795.1"/>
    </source>
</evidence>
<dbReference type="InterPro" id="IPR013022">
    <property type="entry name" value="Xyl_isomerase-like_TIM-brl"/>
</dbReference>
<dbReference type="PANTHER" id="PTHR12110:SF41">
    <property type="entry name" value="INOSOSE DEHYDRATASE"/>
    <property type="match status" value="1"/>
</dbReference>
<feature type="domain" description="Xylose isomerase-like TIM barrel" evidence="1">
    <location>
        <begin position="26"/>
        <end position="247"/>
    </location>
</feature>
<dbReference type="PANTHER" id="PTHR12110">
    <property type="entry name" value="HYDROXYPYRUVATE ISOMERASE"/>
    <property type="match status" value="1"/>
</dbReference>
<name>A0ABV4TZN0_9BACT</name>
<dbReference type="Proteomes" id="UP001575105">
    <property type="component" value="Unassembled WGS sequence"/>
</dbReference>
<keyword evidence="2" id="KW-0413">Isomerase</keyword>
<dbReference type="InterPro" id="IPR036237">
    <property type="entry name" value="Xyl_isomerase-like_sf"/>
</dbReference>
<dbReference type="RefSeq" id="WP_425343721.1">
    <property type="nucleotide sequence ID" value="NZ_JBGUBD010000001.1"/>
</dbReference>